<comment type="caution">
    <text evidence="1">The sequence shown here is derived from an EMBL/GenBank/DDBJ whole genome shotgun (WGS) entry which is preliminary data.</text>
</comment>
<dbReference type="OrthoDB" id="2906425at2759"/>
<protein>
    <recommendedName>
        <fullName evidence="3">Protein kinase domain-containing protein</fullName>
    </recommendedName>
</protein>
<dbReference type="GeneID" id="28865574"/>
<dbReference type="KEGG" id="chig:CH63R_06492"/>
<reference evidence="2" key="1">
    <citation type="journal article" date="2017" name="BMC Genomics">
        <title>Gapless genome assembly of Colletotrichum higginsianum reveals chromosome structure and association of transposable elements with secondary metabolite gene clusters.</title>
        <authorList>
            <person name="Dallery J.-F."/>
            <person name="Lapalu N."/>
            <person name="Zampounis A."/>
            <person name="Pigne S."/>
            <person name="Luyten I."/>
            <person name="Amselem J."/>
            <person name="Wittenberg A.H.J."/>
            <person name="Zhou S."/>
            <person name="de Queiroz M.V."/>
            <person name="Robin G.P."/>
            <person name="Auger A."/>
            <person name="Hainaut M."/>
            <person name="Henrissat B."/>
            <person name="Kim K.-T."/>
            <person name="Lee Y.-H."/>
            <person name="Lespinet O."/>
            <person name="Schwartz D.C."/>
            <person name="Thon M.R."/>
            <person name="O'Connell R.J."/>
        </authorList>
    </citation>
    <scope>NUCLEOTIDE SEQUENCE [LARGE SCALE GENOMIC DNA]</scope>
    <source>
        <strain evidence="2">IMI 349063</strain>
    </source>
</reference>
<gene>
    <name evidence="1" type="ORF">CH63R_06492</name>
</gene>
<dbReference type="Proteomes" id="UP000092177">
    <property type="component" value="Chromosome 4"/>
</dbReference>
<name>A0A1B7YFS9_COLHI</name>
<dbReference type="AlphaFoldDB" id="A0A1B7YFS9"/>
<dbReference type="SUPFAM" id="SSF56112">
    <property type="entry name" value="Protein kinase-like (PK-like)"/>
    <property type="match status" value="1"/>
</dbReference>
<sequence>MVVPTDPGLMRTLALMGGYTIQQREVEYRKTLDSMIPDILWGAKPANVDLVPSLNPNLPRRVYKLQFDAAPKPGVSRQLLIDVKFGPGPIDGSIFVNTCASVDSNLSTFDHAARIQELARSRIPQWVPRVIRVGVFDSPEGDLDYIVTEHMPNTVALDKVWASLPPETQSKLMDQLVAAIELLHSGLVIGRVALDAKLEAIDFSGGADYTVNPDLAVPTTQVDYPSDDLFPRPLGHCPQLVLIRALFAKYANDARAARHHPPAGDFKDGADGSFSSGFTTNGIMGSVEFTAEEFHEVAHSMAVCHMDLEPRNILIKTVELPANSPGGKTRKELKLVGIVSWQKATLAPFAMERGLKDALLGCQFNHDYSWYRLFVDRTQHLIPPSDGHAMILIVMMAIRIASRAPDCSHTNMVHQEEWIRKEKLKLALVRSGWVRKPGHENHKSGSDREYREMGNAIMRRFVAEMAESIPAHSHNPLAGFPGYPG</sequence>
<evidence type="ECO:0000313" key="2">
    <source>
        <dbReference type="Proteomes" id="UP000092177"/>
    </source>
</evidence>
<dbReference type="PANTHER" id="PTHR21310">
    <property type="entry name" value="AMINOGLYCOSIDE PHOSPHOTRANSFERASE-RELATED-RELATED"/>
    <property type="match status" value="1"/>
</dbReference>
<keyword evidence="2" id="KW-1185">Reference proteome</keyword>
<evidence type="ECO:0000313" key="1">
    <source>
        <dbReference type="EMBL" id="OBR10800.1"/>
    </source>
</evidence>
<dbReference type="RefSeq" id="XP_018159317.1">
    <property type="nucleotide sequence ID" value="XM_018301467.1"/>
</dbReference>
<evidence type="ECO:0008006" key="3">
    <source>
        <dbReference type="Google" id="ProtNLM"/>
    </source>
</evidence>
<accession>A0A1B7YFS9</accession>
<proteinExistence type="predicted"/>
<dbReference type="InterPro" id="IPR051678">
    <property type="entry name" value="AGP_Transferase"/>
</dbReference>
<organism evidence="1 2">
    <name type="scientific">Colletotrichum higginsianum (strain IMI 349063)</name>
    <name type="common">Crucifer anthracnose fungus</name>
    <dbReference type="NCBI Taxonomy" id="759273"/>
    <lineage>
        <taxon>Eukaryota</taxon>
        <taxon>Fungi</taxon>
        <taxon>Dikarya</taxon>
        <taxon>Ascomycota</taxon>
        <taxon>Pezizomycotina</taxon>
        <taxon>Sordariomycetes</taxon>
        <taxon>Hypocreomycetidae</taxon>
        <taxon>Glomerellales</taxon>
        <taxon>Glomerellaceae</taxon>
        <taxon>Colletotrichum</taxon>
        <taxon>Colletotrichum destructivum species complex</taxon>
    </lineage>
</organism>
<dbReference type="VEuPathDB" id="FungiDB:CH63R_06492"/>
<dbReference type="EMBL" id="LTAN01000004">
    <property type="protein sequence ID" value="OBR10800.1"/>
    <property type="molecule type" value="Genomic_DNA"/>
</dbReference>
<dbReference type="InterPro" id="IPR011009">
    <property type="entry name" value="Kinase-like_dom_sf"/>
</dbReference>